<dbReference type="SUPFAM" id="SSF52540">
    <property type="entry name" value="P-loop containing nucleoside triphosphate hydrolases"/>
    <property type="match status" value="1"/>
</dbReference>
<sequence length="317" mass="36594">MQYRGRIGLSCQKPYIKGSKFTCEKAIPVKRPFLLIVGLQKSGTTLLLRLLEHTGFVGNPFQSEGNEFWGNMPPFSPQEFPAGEIYQREHGDRGHEIGEEDASEMIGKVLYNRLDQIHVEQTILVNKNPYNTVRLPWLRTIFPNAYIVAMIRRPVPNVFSLLKKFTPHAQSGLPPENGWWGVKPRGWRALIDEDKVLQCARQWQAVNAKLWQDRQCVDLVINYQQLCTAPGNVIRQITTQVLPATIEEDVNFPPLVCFDDEYLKGARLRSKNRDFKQTGRLNLFREEMIELPPLSRQEIEKIIHICYPTEEVLQEVV</sequence>
<dbReference type="Proteomes" id="UP000649604">
    <property type="component" value="Unassembled WGS sequence"/>
</dbReference>
<dbReference type="AlphaFoldDB" id="A0A9D5JW95"/>
<dbReference type="Gene3D" id="3.40.50.300">
    <property type="entry name" value="P-loop containing nucleotide triphosphate hydrolases"/>
    <property type="match status" value="1"/>
</dbReference>
<evidence type="ECO:0000313" key="1">
    <source>
        <dbReference type="EMBL" id="MBD3325449.1"/>
    </source>
</evidence>
<protein>
    <submittedName>
        <fullName evidence="1">Sulfotransferase</fullName>
    </submittedName>
</protein>
<organism evidence="1 2">
    <name type="scientific">candidate division KSB3 bacterium</name>
    <dbReference type="NCBI Taxonomy" id="2044937"/>
    <lineage>
        <taxon>Bacteria</taxon>
        <taxon>candidate division KSB3</taxon>
    </lineage>
</organism>
<gene>
    <name evidence="1" type="ORF">GF339_12735</name>
</gene>
<proteinExistence type="predicted"/>
<dbReference type="EMBL" id="WJJP01000415">
    <property type="protein sequence ID" value="MBD3325449.1"/>
    <property type="molecule type" value="Genomic_DNA"/>
</dbReference>
<dbReference type="Pfam" id="PF13469">
    <property type="entry name" value="Sulfotransfer_3"/>
    <property type="match status" value="1"/>
</dbReference>
<reference evidence="1" key="1">
    <citation type="submission" date="2019-11" db="EMBL/GenBank/DDBJ databases">
        <title>Microbial mats filling the niche in hypersaline microbial mats.</title>
        <authorList>
            <person name="Wong H.L."/>
            <person name="Macleod F.I."/>
            <person name="White R.A. III"/>
            <person name="Burns B.P."/>
        </authorList>
    </citation>
    <scope>NUCLEOTIDE SEQUENCE</scope>
    <source>
        <strain evidence="1">Rbin_158</strain>
    </source>
</reference>
<evidence type="ECO:0000313" key="2">
    <source>
        <dbReference type="Proteomes" id="UP000649604"/>
    </source>
</evidence>
<name>A0A9D5JW95_9BACT</name>
<accession>A0A9D5JW95</accession>
<comment type="caution">
    <text evidence="1">The sequence shown here is derived from an EMBL/GenBank/DDBJ whole genome shotgun (WGS) entry which is preliminary data.</text>
</comment>
<dbReference type="InterPro" id="IPR027417">
    <property type="entry name" value="P-loop_NTPase"/>
</dbReference>